<protein>
    <submittedName>
        <fullName evidence="2">Tetratricopeptide repeat protein</fullName>
    </submittedName>
</protein>
<dbReference type="InterPro" id="IPR019734">
    <property type="entry name" value="TPR_rpt"/>
</dbReference>
<evidence type="ECO:0000256" key="1">
    <source>
        <dbReference type="PROSITE-ProRule" id="PRU00339"/>
    </source>
</evidence>
<dbReference type="EMBL" id="JAHHIF010000037">
    <property type="protein sequence ID" value="MBW4547214.1"/>
    <property type="molecule type" value="Genomic_DNA"/>
</dbReference>
<evidence type="ECO:0000313" key="2">
    <source>
        <dbReference type="EMBL" id="MBW4547214.1"/>
    </source>
</evidence>
<keyword evidence="1" id="KW-0802">TPR repeat</keyword>
<dbReference type="Proteomes" id="UP000753908">
    <property type="component" value="Unassembled WGS sequence"/>
</dbReference>
<dbReference type="SMART" id="SM00028">
    <property type="entry name" value="TPR"/>
    <property type="match status" value="6"/>
</dbReference>
<dbReference type="InterPro" id="IPR011990">
    <property type="entry name" value="TPR-like_helical_dom_sf"/>
</dbReference>
<dbReference type="Gene3D" id="1.25.40.10">
    <property type="entry name" value="Tetratricopeptide repeat domain"/>
    <property type="match status" value="2"/>
</dbReference>
<proteinExistence type="predicted"/>
<dbReference type="PROSITE" id="PS50005">
    <property type="entry name" value="TPR"/>
    <property type="match status" value="1"/>
</dbReference>
<dbReference type="Pfam" id="PF13424">
    <property type="entry name" value="TPR_12"/>
    <property type="match status" value="2"/>
</dbReference>
<reference evidence="2" key="2">
    <citation type="journal article" date="2022" name="Microbiol. Resour. Announc.">
        <title>Metagenome Sequencing to Explore Phylogenomics of Terrestrial Cyanobacteria.</title>
        <authorList>
            <person name="Ward R.D."/>
            <person name="Stajich J.E."/>
            <person name="Johansen J.R."/>
            <person name="Huntemann M."/>
            <person name="Clum A."/>
            <person name="Foster B."/>
            <person name="Foster B."/>
            <person name="Roux S."/>
            <person name="Palaniappan K."/>
            <person name="Varghese N."/>
            <person name="Mukherjee S."/>
            <person name="Reddy T.B.K."/>
            <person name="Daum C."/>
            <person name="Copeland A."/>
            <person name="Chen I.A."/>
            <person name="Ivanova N.N."/>
            <person name="Kyrpides N.C."/>
            <person name="Shapiro N."/>
            <person name="Eloe-Fadrosh E.A."/>
            <person name="Pietrasiak N."/>
        </authorList>
    </citation>
    <scope>NUCLEOTIDE SEQUENCE</scope>
    <source>
        <strain evidence="2">CPER-KK1</strain>
    </source>
</reference>
<dbReference type="AlphaFoldDB" id="A0A951UBT0"/>
<name>A0A951UBT0_9CYAN</name>
<evidence type="ECO:0000313" key="3">
    <source>
        <dbReference type="Proteomes" id="UP000753908"/>
    </source>
</evidence>
<comment type="caution">
    <text evidence="2">The sequence shown here is derived from an EMBL/GenBank/DDBJ whole genome shotgun (WGS) entry which is preliminary data.</text>
</comment>
<reference evidence="2" key="1">
    <citation type="submission" date="2021-05" db="EMBL/GenBank/DDBJ databases">
        <authorList>
            <person name="Pietrasiak N."/>
            <person name="Ward R."/>
            <person name="Stajich J.E."/>
            <person name="Kurbessoian T."/>
        </authorList>
    </citation>
    <scope>NUCLEOTIDE SEQUENCE</scope>
    <source>
        <strain evidence="2">CPER-KK1</strain>
    </source>
</reference>
<organism evidence="2 3">
    <name type="scientific">Symplocastrum torsivum CPER-KK1</name>
    <dbReference type="NCBI Taxonomy" id="450513"/>
    <lineage>
        <taxon>Bacteria</taxon>
        <taxon>Bacillati</taxon>
        <taxon>Cyanobacteriota</taxon>
        <taxon>Cyanophyceae</taxon>
        <taxon>Oscillatoriophycideae</taxon>
        <taxon>Oscillatoriales</taxon>
        <taxon>Microcoleaceae</taxon>
        <taxon>Symplocastrum</taxon>
    </lineage>
</organism>
<dbReference type="SUPFAM" id="SSF48452">
    <property type="entry name" value="TPR-like"/>
    <property type="match status" value="2"/>
</dbReference>
<gene>
    <name evidence="2" type="ORF">KME25_22670</name>
</gene>
<feature type="repeat" description="TPR" evidence="1">
    <location>
        <begin position="107"/>
        <end position="140"/>
    </location>
</feature>
<accession>A0A951UBT0</accession>
<dbReference type="PANTHER" id="PTHR10098:SF108">
    <property type="entry name" value="TETRATRICOPEPTIDE REPEAT PROTEIN 28"/>
    <property type="match status" value="1"/>
</dbReference>
<dbReference type="PANTHER" id="PTHR10098">
    <property type="entry name" value="RAPSYN-RELATED"/>
    <property type="match status" value="1"/>
</dbReference>
<sequence>MKRGYLLVKAIASSSGVGLLTLLASVLVTSTGAFGQTLPSGFPIIDLDEQLNIQLNNGIQRESRDQADSLLRQGGQAQRRGDLESAIATWLQALDLYQQAGDLQGLGQTYNYLGIAYVNLGRYRQAEDAFRRRLGIARTLNDFQAQVYALNNVGTVLLKDRNLEAAQDTFLQALTVARSIKNREGEGLSLSNLGLVAAEAGNYTEAINRYEAALDFRSAATDRLGQANTRNNLGDAYRAAKRQAEAQISYRLARILAEDSRDLTNQFRALRGLVLSHSAAREYQLAFRSLNQYIALAQKEANRSEELIALRLFAELSQVTGNLSNARTYYIQAIAVANAIGDTQEETFLRNDLAQILYEQR</sequence>